<keyword evidence="4" id="KW-1185">Reference proteome</keyword>
<protein>
    <recommendedName>
        <fullName evidence="5">Transposase DDE domain protein</fullName>
    </recommendedName>
</protein>
<evidence type="ECO:0000313" key="4">
    <source>
        <dbReference type="Proteomes" id="UP000075670"/>
    </source>
</evidence>
<dbReference type="NCBIfam" id="NF033593">
    <property type="entry name" value="transpos_ISNCY_1"/>
    <property type="match status" value="1"/>
</dbReference>
<dbReference type="EMBL" id="LTBC01000010">
    <property type="protein sequence ID" value="KYH31493.1"/>
    <property type="molecule type" value="Genomic_DNA"/>
</dbReference>
<dbReference type="InterPro" id="IPR008490">
    <property type="entry name" value="Transposase_InsH_N"/>
</dbReference>
<evidence type="ECO:0000259" key="2">
    <source>
        <dbReference type="Pfam" id="PF13751"/>
    </source>
</evidence>
<sequence>MLRLKDPQLILWDALLPSDLVQLNPELAWVDELLDDDKFMAPFISRFETRLGRPTIPMETYLRMMYLKHRYGLGYEVLVQEVNDSIKWRRFCRIPLTQKVPHATTLIKLTKRCGLGVVKELNAALLQEAREKKIIRGRKLQVDTTVVEANIHHPTDASLLADGVRVITRTVKKIQEAGLAIAGTFHNRQRSIKKRIYEINKVLKRRSNEAYQEVREITGAILKTTWKVIAEATSIVREAKDTLQQQGDQVKGKIRALVQTLEETISRTEKIVTQTAAVQEGNLHLPDRMVSIFDPDARPIKKGKINAPVEFGYKVLLQEAEHNIITGYEVLRGNPADDTLLLGAVEDHTETFKRPLCALAADRDFGGSGNESSCHQLGVKQVSLPRKGKISKARKVYQSQSWFKRLQRWRAGGEATISLLKRKYGLRRSLSRGYEGTATWVGYGILAHNLYRLATMV</sequence>
<dbReference type="PANTHER" id="PTHR33803">
    <property type="entry name" value="IS1478 TRANSPOSASE"/>
    <property type="match status" value="1"/>
</dbReference>
<feature type="domain" description="Transposase DDE" evidence="2">
    <location>
        <begin position="391"/>
        <end position="454"/>
    </location>
</feature>
<dbReference type="Proteomes" id="UP000075670">
    <property type="component" value="Unassembled WGS sequence"/>
</dbReference>
<dbReference type="InterPro" id="IPR025668">
    <property type="entry name" value="Tnp_DDE_dom"/>
</dbReference>
<dbReference type="OrthoDB" id="1721936at2"/>
<proteinExistence type="predicted"/>
<comment type="caution">
    <text evidence="3">The sequence shown here is derived from an EMBL/GenBank/DDBJ whole genome shotgun (WGS) entry which is preliminary data.</text>
</comment>
<evidence type="ECO:0000313" key="3">
    <source>
        <dbReference type="EMBL" id="KYH31493.1"/>
    </source>
</evidence>
<gene>
    <name evidence="3" type="ORF">MOMUL_22320</name>
</gene>
<dbReference type="Pfam" id="PF05598">
    <property type="entry name" value="DUF772"/>
    <property type="match status" value="1"/>
</dbReference>
<name>A0A151AVA7_9FIRM</name>
<evidence type="ECO:0000259" key="1">
    <source>
        <dbReference type="Pfam" id="PF05598"/>
    </source>
</evidence>
<reference evidence="3 4" key="1">
    <citation type="submission" date="2016-02" db="EMBL/GenBank/DDBJ databases">
        <title>Genome sequence of Moorella mulderi DSM 14980.</title>
        <authorList>
            <person name="Poehlein A."/>
            <person name="Daniel R."/>
        </authorList>
    </citation>
    <scope>NUCLEOTIDE SEQUENCE [LARGE SCALE GENOMIC DNA]</scope>
    <source>
        <strain evidence="3 4">DSM 14980</strain>
    </source>
</reference>
<dbReference type="Pfam" id="PF13751">
    <property type="entry name" value="DDE_Tnp_1_6"/>
    <property type="match status" value="1"/>
</dbReference>
<dbReference type="RefSeq" id="WP_062284893.1">
    <property type="nucleotide sequence ID" value="NZ_LTBC01000010.1"/>
</dbReference>
<evidence type="ECO:0008006" key="5">
    <source>
        <dbReference type="Google" id="ProtNLM"/>
    </source>
</evidence>
<dbReference type="PANTHER" id="PTHR33803:SF3">
    <property type="entry name" value="BLL1974 PROTEIN"/>
    <property type="match status" value="1"/>
</dbReference>
<dbReference type="AlphaFoldDB" id="A0A151AVA7"/>
<feature type="domain" description="Transposase InsH N-terminal" evidence="1">
    <location>
        <begin position="21"/>
        <end position="112"/>
    </location>
</feature>
<dbReference type="PATRIC" id="fig|1122241.3.peg.2375"/>
<organism evidence="3 4">
    <name type="scientific">Moorella mulderi DSM 14980</name>
    <dbReference type="NCBI Taxonomy" id="1122241"/>
    <lineage>
        <taxon>Bacteria</taxon>
        <taxon>Bacillati</taxon>
        <taxon>Bacillota</taxon>
        <taxon>Clostridia</taxon>
        <taxon>Neomoorellales</taxon>
        <taxon>Neomoorellaceae</taxon>
        <taxon>Neomoorella</taxon>
    </lineage>
</organism>
<accession>A0A151AVA7</accession>